<gene>
    <name evidence="1" type="primary">118</name>
</gene>
<keyword evidence="2" id="KW-1185">Reference proteome</keyword>
<evidence type="ECO:0000313" key="2">
    <source>
        <dbReference type="Proteomes" id="UP000008986"/>
    </source>
</evidence>
<accession>C9DG89</accession>
<dbReference type="KEGG" id="vg:8684066"/>
<name>C9DG89_BPW14</name>
<dbReference type="GeneID" id="8684066"/>
<protein>
    <submittedName>
        <fullName evidence="1">Uncharacterized protein</fullName>
    </submittedName>
</protein>
<sequence length="89" mass="9589">MNYIQNDLMEFVPAEKVGEVAGLGPDDQNVQTVWSNDLTAVEAANLALALADLIGVTVSREPMGKTLVLTKKGGFRLPSGAPRYPQFQN</sequence>
<evidence type="ECO:0000313" key="1">
    <source>
        <dbReference type="EMBL" id="ACV50140.1"/>
    </source>
</evidence>
<reference evidence="2" key="1">
    <citation type="submission" date="2009-07" db="EMBL/GenBank/DDBJ databases">
        <authorList>
            <person name="Kropinski A.M."/>
            <person name="Villegas A."/>
            <person name="Lingohr E.J."/>
        </authorList>
    </citation>
    <scope>NUCLEOTIDE SEQUENCE [LARGE SCALE GENOMIC DNA]</scope>
</reference>
<dbReference type="Proteomes" id="UP000008986">
    <property type="component" value="Segment"/>
</dbReference>
<proteinExistence type="predicted"/>
<organism evidence="1 2">
    <name type="scientific">Delftia phage PhiW-14</name>
    <name type="common">Deftia acidovorans bacteriophage phiW-14</name>
    <dbReference type="NCBI Taxonomy" id="665032"/>
    <lineage>
        <taxon>Viruses</taxon>
        <taxon>Duplodnaviria</taxon>
        <taxon>Heunggongvirae</taxon>
        <taxon>Uroviricota</taxon>
        <taxon>Caudoviricetes</taxon>
        <taxon>Ionavirus</taxon>
        <taxon>Ionavirus W14</taxon>
    </lineage>
</organism>
<dbReference type="RefSeq" id="YP_003358972.1">
    <property type="nucleotide sequence ID" value="NC_013697.1"/>
</dbReference>
<organismHost>
    <name type="scientific">Delftia acidovorans</name>
    <name type="common">Pseudomonas acidovorans</name>
    <name type="synonym">Comamonas acidovorans</name>
    <dbReference type="NCBI Taxonomy" id="80866"/>
</organismHost>
<dbReference type="EMBL" id="GQ357915">
    <property type="protein sequence ID" value="ACV50140.1"/>
    <property type="molecule type" value="Genomic_DNA"/>
</dbReference>